<dbReference type="AlphaFoldDB" id="A0A833JBN7"/>
<dbReference type="PROSITE" id="PS00211">
    <property type="entry name" value="ABC_TRANSPORTER_1"/>
    <property type="match status" value="1"/>
</dbReference>
<feature type="transmembrane region" description="Helical" evidence="8">
    <location>
        <begin position="402"/>
        <end position="426"/>
    </location>
</feature>
<dbReference type="PANTHER" id="PTHR43394:SF1">
    <property type="entry name" value="ATP-BINDING CASSETTE SUB-FAMILY B MEMBER 10, MITOCHONDRIAL"/>
    <property type="match status" value="1"/>
</dbReference>
<dbReference type="SMART" id="SM00382">
    <property type="entry name" value="AAA"/>
    <property type="match status" value="1"/>
</dbReference>
<keyword evidence="2 8" id="KW-0812">Transmembrane</keyword>
<dbReference type="InterPro" id="IPR039421">
    <property type="entry name" value="Type_1_exporter"/>
</dbReference>
<evidence type="ECO:0000259" key="11">
    <source>
        <dbReference type="PROSITE" id="PS50990"/>
    </source>
</evidence>
<dbReference type="PROSITE" id="PS50929">
    <property type="entry name" value="ABC_TM1F"/>
    <property type="match status" value="1"/>
</dbReference>
<dbReference type="GO" id="GO:0005524">
    <property type="term" value="F:ATP binding"/>
    <property type="evidence" value="ECO:0007669"/>
    <property type="project" value="UniProtKB-KW"/>
</dbReference>
<accession>A0A833JBN7</accession>
<organism evidence="12 13">
    <name type="scientific">Fluviispira multicolorata</name>
    <dbReference type="NCBI Taxonomy" id="2654512"/>
    <lineage>
        <taxon>Bacteria</taxon>
        <taxon>Pseudomonadati</taxon>
        <taxon>Bdellovibrionota</taxon>
        <taxon>Oligoflexia</taxon>
        <taxon>Silvanigrellales</taxon>
        <taxon>Silvanigrellaceae</taxon>
        <taxon>Fluviispira</taxon>
    </lineage>
</organism>
<dbReference type="Pfam" id="PF00664">
    <property type="entry name" value="ABC_membrane"/>
    <property type="match status" value="1"/>
</dbReference>
<comment type="subcellular location">
    <subcellularLocation>
        <location evidence="1">Cell membrane</location>
        <topology evidence="1">Multi-pass membrane protein</topology>
    </subcellularLocation>
</comment>
<reference evidence="12 13" key="1">
    <citation type="submission" date="2019-10" db="EMBL/GenBank/DDBJ databases">
        <title>New genus of Silvanigrellaceae.</title>
        <authorList>
            <person name="Pitt A."/>
            <person name="Hahn M.W."/>
        </authorList>
    </citation>
    <scope>NUCLEOTIDE SEQUENCE [LARGE SCALE GENOMIC DNA]</scope>
    <source>
        <strain evidence="12 13">33A1-SZDP</strain>
    </source>
</reference>
<dbReference type="GO" id="GO:0008233">
    <property type="term" value="F:peptidase activity"/>
    <property type="evidence" value="ECO:0007669"/>
    <property type="project" value="InterPro"/>
</dbReference>
<dbReference type="RefSeq" id="WP_152213590.1">
    <property type="nucleotide sequence ID" value="NZ_WFLN01000009.1"/>
</dbReference>
<keyword evidence="3" id="KW-0547">Nucleotide-binding</keyword>
<dbReference type="GO" id="GO:0005886">
    <property type="term" value="C:plasma membrane"/>
    <property type="evidence" value="ECO:0007669"/>
    <property type="project" value="UniProtKB-SubCell"/>
</dbReference>
<feature type="domain" description="ABC transmembrane type-1" evidence="10">
    <location>
        <begin position="167"/>
        <end position="443"/>
    </location>
</feature>
<keyword evidence="13" id="KW-1185">Reference proteome</keyword>
<evidence type="ECO:0000313" key="13">
    <source>
        <dbReference type="Proteomes" id="UP000442694"/>
    </source>
</evidence>
<evidence type="ECO:0000256" key="3">
    <source>
        <dbReference type="ARBA" id="ARBA00022741"/>
    </source>
</evidence>
<proteinExistence type="predicted"/>
<dbReference type="PROSITE" id="PS50990">
    <property type="entry name" value="PEPTIDASE_C39"/>
    <property type="match status" value="1"/>
</dbReference>
<dbReference type="Gene3D" id="3.90.70.10">
    <property type="entry name" value="Cysteine proteinases"/>
    <property type="match status" value="1"/>
</dbReference>
<dbReference type="Pfam" id="PF03412">
    <property type="entry name" value="Peptidase_C39"/>
    <property type="match status" value="1"/>
</dbReference>
<evidence type="ECO:0000259" key="10">
    <source>
        <dbReference type="PROSITE" id="PS50929"/>
    </source>
</evidence>
<evidence type="ECO:0000259" key="9">
    <source>
        <dbReference type="PROSITE" id="PS50893"/>
    </source>
</evidence>
<evidence type="ECO:0000256" key="2">
    <source>
        <dbReference type="ARBA" id="ARBA00022692"/>
    </source>
</evidence>
<keyword evidence="4" id="KW-0378">Hydrolase</keyword>
<dbReference type="Gene3D" id="1.20.1560.10">
    <property type="entry name" value="ABC transporter type 1, transmembrane domain"/>
    <property type="match status" value="1"/>
</dbReference>
<dbReference type="InterPro" id="IPR011527">
    <property type="entry name" value="ABC1_TM_dom"/>
</dbReference>
<dbReference type="PROSITE" id="PS50893">
    <property type="entry name" value="ABC_TRANSPORTER_2"/>
    <property type="match status" value="1"/>
</dbReference>
<dbReference type="InterPro" id="IPR017871">
    <property type="entry name" value="ABC_transporter-like_CS"/>
</dbReference>
<keyword evidence="7 8" id="KW-0472">Membrane</keyword>
<evidence type="ECO:0000256" key="6">
    <source>
        <dbReference type="ARBA" id="ARBA00022989"/>
    </source>
</evidence>
<feature type="transmembrane region" description="Helical" evidence="8">
    <location>
        <begin position="205"/>
        <end position="223"/>
    </location>
</feature>
<feature type="transmembrane region" description="Helical" evidence="8">
    <location>
        <begin position="165"/>
        <end position="185"/>
    </location>
</feature>
<dbReference type="InterPro" id="IPR003593">
    <property type="entry name" value="AAA+_ATPase"/>
</dbReference>
<keyword evidence="6 8" id="KW-1133">Transmembrane helix</keyword>
<dbReference type="Pfam" id="PF00005">
    <property type="entry name" value="ABC_tran"/>
    <property type="match status" value="1"/>
</dbReference>
<sequence length="700" mass="80670">MKKLFVKKPKIKLVLQNEISECGLACISMITSYYNKYISLTQLRHKFPVPITGMSLKNIVNILNILGYKGKVLRIEMEHLKTLKFPVIAHWEFNHFIILSAVDKNYVYVYDPAFGKKEITLNNFSDSFTGVILAIEEYNSSIKIEKLKEISIISKIKDKYNYKKFIFVSFIFGLLSQLLLLYTPVYMQKIIDSLNSKYNPSLLEYLVFCFLGVKFLEIGLFVLKKNSVINIGVFFNYFFSKYFLSHIFKLNLSFFQKRYTGDIISKFESIDRVRQLVADILVEGLVEIFLFVIVTFFLFYYNAYLSLIVIFSSLFYIIIRFKTYNSYLEKQDQSILMKGLYNSSILETINGIQSIKIFNCEKIFEEKIENKYVDFLNANAISSKMNIYFFVLKSITSNAEQILIIFLGVNLIRNQVITIGSLYAFITYKALFSNSLYSLIDTYLNLKIFNLHKARLIDVLHEQEEKKISQNNDLLNSSICALQNSFESLELRNISYVYDGCDGYLFKNISFTIRKGERIGISAPSGCGKSTLVKIILSLIPFEGEIFLNGVQISIDNIHIFRKKIGAVMQNDTLFSGSIVDNVTLFSSNKKINFAIECLKKACVYEEILKFPLGIDTLIGDMGSILSGGQKQRVMLARALYREPELLVLDESSSHLDPLLEEKINAELKTLNITCLIIAHRKETLNICEKIIHLQEFRGY</sequence>
<dbReference type="PANTHER" id="PTHR43394">
    <property type="entry name" value="ATP-DEPENDENT PERMEASE MDL1, MITOCHONDRIAL"/>
    <property type="match status" value="1"/>
</dbReference>
<keyword evidence="5 12" id="KW-0067">ATP-binding</keyword>
<dbReference type="GO" id="GO:0006508">
    <property type="term" value="P:proteolysis"/>
    <property type="evidence" value="ECO:0007669"/>
    <property type="project" value="InterPro"/>
</dbReference>
<dbReference type="SUPFAM" id="SSF90123">
    <property type="entry name" value="ABC transporter transmembrane region"/>
    <property type="match status" value="1"/>
</dbReference>
<name>A0A833JBN7_9BACT</name>
<dbReference type="InterPro" id="IPR003439">
    <property type="entry name" value="ABC_transporter-like_ATP-bd"/>
</dbReference>
<evidence type="ECO:0000256" key="8">
    <source>
        <dbReference type="SAM" id="Phobius"/>
    </source>
</evidence>
<dbReference type="EMBL" id="WFLN01000009">
    <property type="protein sequence ID" value="KAB8028439.1"/>
    <property type="molecule type" value="Genomic_DNA"/>
</dbReference>
<feature type="domain" description="Peptidase C39" evidence="11">
    <location>
        <begin position="16"/>
        <end position="135"/>
    </location>
</feature>
<dbReference type="GO" id="GO:0015421">
    <property type="term" value="F:ABC-type oligopeptide transporter activity"/>
    <property type="evidence" value="ECO:0007669"/>
    <property type="project" value="TreeGrafter"/>
</dbReference>
<feature type="transmembrane region" description="Helical" evidence="8">
    <location>
        <begin position="303"/>
        <end position="321"/>
    </location>
</feature>
<dbReference type="GO" id="GO:0016887">
    <property type="term" value="F:ATP hydrolysis activity"/>
    <property type="evidence" value="ECO:0007669"/>
    <property type="project" value="InterPro"/>
</dbReference>
<evidence type="ECO:0000313" key="12">
    <source>
        <dbReference type="EMBL" id="KAB8028439.1"/>
    </source>
</evidence>
<evidence type="ECO:0000256" key="7">
    <source>
        <dbReference type="ARBA" id="ARBA00023136"/>
    </source>
</evidence>
<comment type="caution">
    <text evidence="12">The sequence shown here is derived from an EMBL/GenBank/DDBJ whole genome shotgun (WGS) entry which is preliminary data.</text>
</comment>
<evidence type="ECO:0000256" key="1">
    <source>
        <dbReference type="ARBA" id="ARBA00004651"/>
    </source>
</evidence>
<dbReference type="Gene3D" id="3.40.50.300">
    <property type="entry name" value="P-loop containing nucleotide triphosphate hydrolases"/>
    <property type="match status" value="1"/>
</dbReference>
<dbReference type="InterPro" id="IPR005074">
    <property type="entry name" value="Peptidase_C39"/>
</dbReference>
<dbReference type="InterPro" id="IPR027417">
    <property type="entry name" value="P-loop_NTPase"/>
</dbReference>
<dbReference type="Proteomes" id="UP000442694">
    <property type="component" value="Unassembled WGS sequence"/>
</dbReference>
<evidence type="ECO:0000256" key="5">
    <source>
        <dbReference type="ARBA" id="ARBA00022840"/>
    </source>
</evidence>
<evidence type="ECO:0000256" key="4">
    <source>
        <dbReference type="ARBA" id="ARBA00022801"/>
    </source>
</evidence>
<dbReference type="SUPFAM" id="SSF52540">
    <property type="entry name" value="P-loop containing nucleoside triphosphate hydrolases"/>
    <property type="match status" value="1"/>
</dbReference>
<protein>
    <submittedName>
        <fullName evidence="12">ATP-binding cassette domain-containing protein</fullName>
    </submittedName>
</protein>
<gene>
    <name evidence="12" type="ORF">GCL57_11980</name>
</gene>
<feature type="domain" description="ABC transporter" evidence="9">
    <location>
        <begin position="489"/>
        <end position="698"/>
    </location>
</feature>
<dbReference type="InterPro" id="IPR036640">
    <property type="entry name" value="ABC1_TM_sf"/>
</dbReference>